<dbReference type="InterPro" id="IPR001753">
    <property type="entry name" value="Enoyl-CoA_hydra/iso"/>
</dbReference>
<dbReference type="AlphaFoldDB" id="A0A8S1ENZ9"/>
<sequence length="253" mass="27908">MPDILTERRGNALWVILNRPKKYNAITSVMFLQLKEIFEKAATDDDVSFVVYTGGKCKLFSAGSDFSPAQLSHFDDSKSHGYKLFIDTLIRFEKPVIALVNGPALGIMVTSLALMDAVIAADNATFLCPFSELGLCPEAASSLTFVATMGHQKAASLALFAEKFTAQEAFIAGLVTKIIPADKFESETNKIIERYSKLSSESMKVGKRLLRPETLMEKLEGVNAREEKHINRRFTSEDAIERLTAKFVGGSKL</sequence>
<gene>
    <name evidence="1" type="ORF">CBOVIS_LOCUS3966</name>
</gene>
<name>A0A8S1ENZ9_9PELO</name>
<dbReference type="Pfam" id="PF00378">
    <property type="entry name" value="ECH_1"/>
    <property type="match status" value="1"/>
</dbReference>
<accession>A0A8S1ENZ9</accession>
<dbReference type="InterPro" id="IPR014748">
    <property type="entry name" value="Enoyl-CoA_hydra_C"/>
</dbReference>
<dbReference type="Proteomes" id="UP000494206">
    <property type="component" value="Unassembled WGS sequence"/>
</dbReference>
<dbReference type="PANTHER" id="PTHR43684">
    <property type="match status" value="1"/>
</dbReference>
<evidence type="ECO:0000313" key="2">
    <source>
        <dbReference type="Proteomes" id="UP000494206"/>
    </source>
</evidence>
<comment type="caution">
    <text evidence="1">The sequence shown here is derived from an EMBL/GenBank/DDBJ whole genome shotgun (WGS) entry which is preliminary data.</text>
</comment>
<dbReference type="EMBL" id="CADEPM010000002">
    <property type="protein sequence ID" value="CAB3401179.1"/>
    <property type="molecule type" value="Genomic_DNA"/>
</dbReference>
<dbReference type="InterPro" id="IPR051053">
    <property type="entry name" value="ECH/Chromodomain_protein"/>
</dbReference>
<dbReference type="Gene3D" id="3.90.226.10">
    <property type="entry name" value="2-enoyl-CoA Hydratase, Chain A, domain 1"/>
    <property type="match status" value="1"/>
</dbReference>
<dbReference type="PANTHER" id="PTHR43684:SF14">
    <property type="entry name" value="PROTEIN CBG16141"/>
    <property type="match status" value="1"/>
</dbReference>
<protein>
    <submittedName>
        <fullName evidence="1">Uncharacterized protein</fullName>
    </submittedName>
</protein>
<dbReference type="SUPFAM" id="SSF52096">
    <property type="entry name" value="ClpP/crotonase"/>
    <property type="match status" value="1"/>
</dbReference>
<dbReference type="Gene3D" id="1.10.12.10">
    <property type="entry name" value="Lyase 2-enoyl-coa Hydratase, Chain A, domain 2"/>
    <property type="match status" value="1"/>
</dbReference>
<dbReference type="CDD" id="cd06558">
    <property type="entry name" value="crotonase-like"/>
    <property type="match status" value="1"/>
</dbReference>
<keyword evidence="2" id="KW-1185">Reference proteome</keyword>
<organism evidence="1 2">
    <name type="scientific">Caenorhabditis bovis</name>
    <dbReference type="NCBI Taxonomy" id="2654633"/>
    <lineage>
        <taxon>Eukaryota</taxon>
        <taxon>Metazoa</taxon>
        <taxon>Ecdysozoa</taxon>
        <taxon>Nematoda</taxon>
        <taxon>Chromadorea</taxon>
        <taxon>Rhabditida</taxon>
        <taxon>Rhabditina</taxon>
        <taxon>Rhabditomorpha</taxon>
        <taxon>Rhabditoidea</taxon>
        <taxon>Rhabditidae</taxon>
        <taxon>Peloderinae</taxon>
        <taxon>Caenorhabditis</taxon>
    </lineage>
</organism>
<proteinExistence type="predicted"/>
<dbReference type="InterPro" id="IPR029045">
    <property type="entry name" value="ClpP/crotonase-like_dom_sf"/>
</dbReference>
<reference evidence="1 2" key="1">
    <citation type="submission" date="2020-04" db="EMBL/GenBank/DDBJ databases">
        <authorList>
            <person name="Laetsch R D."/>
            <person name="Stevens L."/>
            <person name="Kumar S."/>
            <person name="Blaxter L. M."/>
        </authorList>
    </citation>
    <scope>NUCLEOTIDE SEQUENCE [LARGE SCALE GENOMIC DNA]</scope>
</reference>
<evidence type="ECO:0000313" key="1">
    <source>
        <dbReference type="EMBL" id="CAB3401179.1"/>
    </source>
</evidence>
<dbReference type="OrthoDB" id="409763at2759"/>